<evidence type="ECO:0000256" key="3">
    <source>
        <dbReference type="ARBA" id="ARBA00022946"/>
    </source>
</evidence>
<evidence type="ECO:0000313" key="5">
    <source>
        <dbReference type="Proteomes" id="UP001140949"/>
    </source>
</evidence>
<dbReference type="SMART" id="SM00733">
    <property type="entry name" value="Mterf"/>
    <property type="match status" value="6"/>
</dbReference>
<evidence type="ECO:0000313" key="4">
    <source>
        <dbReference type="EMBL" id="KAJ6794649.1"/>
    </source>
</evidence>
<name>A0AAX6DSJ8_IRIPA</name>
<sequence length="726" mass="81861">MILLKKLRQPSSPYQASACWYNTGLLHGKGGTLIDSACRNPSGSTGFPVKIPPFGSFRAPDSKGASFTKWAPLEFLKGRFLSSNRRFFCSGGAFSAWKTSKSCSLVVAFGEGGASSNRACRNSLKASLYHTGSRVPSLDCLKDRFFLSNRRCFYRGGDFLSIQASKVRSFGVAFSKRGSLIKWASKPPSLLAGTRAFCNDASQEDPKPGYRGPRVISQAQAALTEYLHSTTGLDFSDAEYMSKNSPIFLDKLLNKVEKEEEIGRALSRFLRYHPINEFEPFFESIGLKPSEFAPFLPRKLMYLNDAVDLVENYRVLCNYGIARSNIGMIYKEATEVFGYGTGRLHSKILLYEELGLSKTSVIKIVSSSPPLLIGGDAYDDFVQVVKELEHIGIKQEWIMEVLSENSFYDWGRILVLLRFFTDTGFSKEELGCLIRARPDFLLDDSGKTAFLLVGLLLKLGAIRKDVCSLLLHFPHVRVGNFLENLRQGLLFLIELEMDTESIREILCMRTDFFGTHTLMKPNSLLTYLSTGKKRLRTLIKEDPDQLEKFVMGSKISRIPKCHDSACSLKQKKDFLMHLGFVEGSKEMQKALSMFRGKGDELQDRFDFLVKCGLDQNDVCNMIKMAPHILNQKVDVLEKKVNFLVHNLGLPLSSLVAFPSYMSYTVERVKLRFFMYNWLKERGKAKPALALSSVLACSNKVFAKLFISHHPQAPEVWENYKKTLYSS</sequence>
<evidence type="ECO:0000256" key="2">
    <source>
        <dbReference type="ARBA" id="ARBA00022472"/>
    </source>
</evidence>
<dbReference type="PANTHER" id="PTHR13068">
    <property type="entry name" value="CGI-12 PROTEIN-RELATED"/>
    <property type="match status" value="1"/>
</dbReference>
<comment type="caution">
    <text evidence="4">The sequence shown here is derived from an EMBL/GenBank/DDBJ whole genome shotgun (WGS) entry which is preliminary data.</text>
</comment>
<dbReference type="Gene3D" id="1.25.70.10">
    <property type="entry name" value="Transcription termination factor 3, mitochondrial"/>
    <property type="match status" value="2"/>
</dbReference>
<dbReference type="Proteomes" id="UP001140949">
    <property type="component" value="Unassembled WGS sequence"/>
</dbReference>
<dbReference type="GO" id="GO:0003676">
    <property type="term" value="F:nucleic acid binding"/>
    <property type="evidence" value="ECO:0007669"/>
    <property type="project" value="InterPro"/>
</dbReference>
<keyword evidence="2" id="KW-0804">Transcription</keyword>
<dbReference type="InterPro" id="IPR038538">
    <property type="entry name" value="MTERF_sf"/>
</dbReference>
<dbReference type="AlphaFoldDB" id="A0AAX6DSJ8"/>
<dbReference type="PANTHER" id="PTHR13068:SF38">
    <property type="entry name" value="TRANSCRIPTION TERMINATION FACTOR FAMILY PROTEIN"/>
    <property type="match status" value="1"/>
</dbReference>
<dbReference type="Pfam" id="PF02536">
    <property type="entry name" value="mTERF"/>
    <property type="match status" value="2"/>
</dbReference>
<keyword evidence="2" id="KW-0805">Transcription regulation</keyword>
<protein>
    <submittedName>
        <fullName evidence="4">Transcription termination factor MTEF18, mitochondrial-like</fullName>
    </submittedName>
</protein>
<dbReference type="InterPro" id="IPR003690">
    <property type="entry name" value="MTERF"/>
</dbReference>
<keyword evidence="5" id="KW-1185">Reference proteome</keyword>
<comment type="similarity">
    <text evidence="1">Belongs to the mTERF family.</text>
</comment>
<reference evidence="4" key="1">
    <citation type="journal article" date="2023" name="GigaByte">
        <title>Genome assembly of the bearded iris, Iris pallida Lam.</title>
        <authorList>
            <person name="Bruccoleri R.E."/>
            <person name="Oakeley E.J."/>
            <person name="Faust A.M.E."/>
            <person name="Altorfer M."/>
            <person name="Dessus-Babus S."/>
            <person name="Burckhardt D."/>
            <person name="Oertli M."/>
            <person name="Naumann U."/>
            <person name="Petersen F."/>
            <person name="Wong J."/>
        </authorList>
    </citation>
    <scope>NUCLEOTIDE SEQUENCE</scope>
    <source>
        <strain evidence="4">GSM-AAB239-AS_SAM_17_03QT</strain>
    </source>
</reference>
<evidence type="ECO:0000256" key="1">
    <source>
        <dbReference type="ARBA" id="ARBA00007692"/>
    </source>
</evidence>
<dbReference type="EMBL" id="JANAVB010042217">
    <property type="protein sequence ID" value="KAJ6794649.1"/>
    <property type="molecule type" value="Genomic_DNA"/>
</dbReference>
<organism evidence="4 5">
    <name type="scientific">Iris pallida</name>
    <name type="common">Sweet iris</name>
    <dbReference type="NCBI Taxonomy" id="29817"/>
    <lineage>
        <taxon>Eukaryota</taxon>
        <taxon>Viridiplantae</taxon>
        <taxon>Streptophyta</taxon>
        <taxon>Embryophyta</taxon>
        <taxon>Tracheophyta</taxon>
        <taxon>Spermatophyta</taxon>
        <taxon>Magnoliopsida</taxon>
        <taxon>Liliopsida</taxon>
        <taxon>Asparagales</taxon>
        <taxon>Iridaceae</taxon>
        <taxon>Iridoideae</taxon>
        <taxon>Irideae</taxon>
        <taxon>Iris</taxon>
    </lineage>
</organism>
<dbReference type="FunFam" id="1.25.70.10:FF:000019">
    <property type="entry name" value="mTERF family protein"/>
    <property type="match status" value="1"/>
</dbReference>
<proteinExistence type="inferred from homology"/>
<gene>
    <name evidence="4" type="ORF">M6B38_229985</name>
</gene>
<dbReference type="GO" id="GO:0006353">
    <property type="term" value="P:DNA-templated transcription termination"/>
    <property type="evidence" value="ECO:0007669"/>
    <property type="project" value="UniProtKB-KW"/>
</dbReference>
<keyword evidence="2" id="KW-0806">Transcription termination</keyword>
<dbReference type="FunFam" id="1.25.70.10:FF:000014">
    <property type="entry name" value="Transcription termination factor MTEF18, mitochondrial"/>
    <property type="match status" value="1"/>
</dbReference>
<keyword evidence="3" id="KW-0809">Transit peptide</keyword>
<reference evidence="4" key="2">
    <citation type="submission" date="2023-04" db="EMBL/GenBank/DDBJ databases">
        <authorList>
            <person name="Bruccoleri R.E."/>
            <person name="Oakeley E.J."/>
            <person name="Faust A.-M."/>
            <person name="Dessus-Babus S."/>
            <person name="Altorfer M."/>
            <person name="Burckhardt D."/>
            <person name="Oertli M."/>
            <person name="Naumann U."/>
            <person name="Petersen F."/>
            <person name="Wong J."/>
        </authorList>
    </citation>
    <scope>NUCLEOTIDE SEQUENCE</scope>
    <source>
        <strain evidence="4">GSM-AAB239-AS_SAM_17_03QT</strain>
        <tissue evidence="4">Leaf</tissue>
    </source>
</reference>
<accession>A0AAX6DSJ8</accession>